<reference evidence="4 5" key="1">
    <citation type="submission" date="2023-03" db="EMBL/GenBank/DDBJ databases">
        <title>Description of Hydrogenimonas sp. ISO32.</title>
        <authorList>
            <person name="Mino S."/>
            <person name="Fukazawa S."/>
            <person name="Sawabe T."/>
        </authorList>
    </citation>
    <scope>NUCLEOTIDE SEQUENCE [LARGE SCALE GENOMIC DNA]</scope>
    <source>
        <strain evidence="4 5">ISO32</strain>
    </source>
</reference>
<evidence type="ECO:0000256" key="2">
    <source>
        <dbReference type="SAM" id="MobiDB-lite"/>
    </source>
</evidence>
<keyword evidence="5" id="KW-1185">Reference proteome</keyword>
<dbReference type="EMBL" id="AP027370">
    <property type="protein sequence ID" value="BDY13512.1"/>
    <property type="molecule type" value="Genomic_DNA"/>
</dbReference>
<dbReference type="RefSeq" id="WP_286336462.1">
    <property type="nucleotide sequence ID" value="NZ_AP027370.1"/>
</dbReference>
<feature type="compositionally biased region" description="Basic and acidic residues" evidence="2">
    <location>
        <begin position="410"/>
        <end position="434"/>
    </location>
</feature>
<keyword evidence="1" id="KW-0597">Phosphoprotein</keyword>
<dbReference type="Proteomes" id="UP001321445">
    <property type="component" value="Chromosome"/>
</dbReference>
<evidence type="ECO:0000313" key="5">
    <source>
        <dbReference type="Proteomes" id="UP001321445"/>
    </source>
</evidence>
<feature type="region of interest" description="Disordered" evidence="2">
    <location>
        <begin position="219"/>
        <end position="304"/>
    </location>
</feature>
<dbReference type="Pfam" id="PF01627">
    <property type="entry name" value="Hpt"/>
    <property type="match status" value="1"/>
</dbReference>
<accession>A0ABM8FP88</accession>
<gene>
    <name evidence="4" type="ORF">HCR_18240</name>
</gene>
<dbReference type="CDD" id="cd00088">
    <property type="entry name" value="HPT"/>
    <property type="match status" value="1"/>
</dbReference>
<organism evidence="4 5">
    <name type="scientific">Hydrogenimonas cancrithermarum</name>
    <dbReference type="NCBI Taxonomy" id="2993563"/>
    <lineage>
        <taxon>Bacteria</taxon>
        <taxon>Pseudomonadati</taxon>
        <taxon>Campylobacterota</taxon>
        <taxon>Epsilonproteobacteria</taxon>
        <taxon>Campylobacterales</taxon>
        <taxon>Hydrogenimonadaceae</taxon>
        <taxon>Hydrogenimonas</taxon>
    </lineage>
</organism>
<evidence type="ECO:0000256" key="1">
    <source>
        <dbReference type="PROSITE-ProRule" id="PRU00110"/>
    </source>
</evidence>
<dbReference type="SUPFAM" id="SSF47226">
    <property type="entry name" value="Histidine-containing phosphotransfer domain, HPT domain"/>
    <property type="match status" value="2"/>
</dbReference>
<name>A0ABM8FP88_9BACT</name>
<feature type="modified residue" description="Phosphohistidine" evidence="1">
    <location>
        <position position="508"/>
    </location>
</feature>
<feature type="domain" description="HPt" evidence="3">
    <location>
        <begin position="469"/>
        <end position="561"/>
    </location>
</feature>
<dbReference type="Gene3D" id="1.20.120.160">
    <property type="entry name" value="HPT domain"/>
    <property type="match status" value="1"/>
</dbReference>
<evidence type="ECO:0000313" key="4">
    <source>
        <dbReference type="EMBL" id="BDY13512.1"/>
    </source>
</evidence>
<evidence type="ECO:0000259" key="3">
    <source>
        <dbReference type="PROSITE" id="PS50894"/>
    </source>
</evidence>
<sequence length="561" mass="62986">MLIYRNDGKLYCISKNALKLAGYHDISEFLAEHEDYSELFVKRPGYIYNFENFSWISFLRNANTEQKKVLISTKDKATYECDLALEILYPIEYGEETPEFYYQIEFKNLKLSNGTEYHVPIEESAFTSIDIPSEPLAAEAPEISTTDETAAKAAETYEAPAVRFEEPAASAKHEGETPSVDFSLFEETPETAPSEKPADAPLELVDFSFESDRVEAIASEEENVEQPENAEALFESPAAVEESETGIGMKQESGSFAEKEATSPFEPLEVPEIGLKTEVPEPETMPSEENRESPTEAPAANLQPETGKIAATLGLPETMVKAFVKEFIETYYHDAPEVKAAMDAGHIHLVKKEAMKLKGIASNLMMDPLTQTLEEILSLDDETQIRKAWQNVERYIQGLSGQGIPETATSEERMTTPEKSPAEHLHPSFEEPAKPETTPSKKRLELEEIDRGETLLFDPNEAADALGLPESLIVEFVNDFITQAREEKAHFIEAYETNDIKTINEVAHKLKGVAANLRIEDMRELMEKVQHAQSLEEVEERLVAFYRKLAALEKTMAKEYA</sequence>
<dbReference type="InterPro" id="IPR008207">
    <property type="entry name" value="Sig_transdc_His_kin_Hpt_dom"/>
</dbReference>
<dbReference type="PROSITE" id="PS50894">
    <property type="entry name" value="HPT"/>
    <property type="match status" value="1"/>
</dbReference>
<feature type="region of interest" description="Disordered" evidence="2">
    <location>
        <begin position="403"/>
        <end position="441"/>
    </location>
</feature>
<proteinExistence type="predicted"/>
<dbReference type="InterPro" id="IPR036641">
    <property type="entry name" value="HPT_dom_sf"/>
</dbReference>
<protein>
    <recommendedName>
        <fullName evidence="3">HPt domain-containing protein</fullName>
    </recommendedName>
</protein>